<evidence type="ECO:0000313" key="2">
    <source>
        <dbReference type="Proteomes" id="UP000238312"/>
    </source>
</evidence>
<keyword evidence="2" id="KW-1185">Reference proteome</keyword>
<dbReference type="Proteomes" id="UP000238312">
    <property type="component" value="Unassembled WGS sequence"/>
</dbReference>
<dbReference type="RefSeq" id="WP_181308892.1">
    <property type="nucleotide sequence ID" value="NZ_PVNG01000051.1"/>
</dbReference>
<dbReference type="EMBL" id="PVNG01000051">
    <property type="protein sequence ID" value="PRX44426.1"/>
    <property type="molecule type" value="Genomic_DNA"/>
</dbReference>
<accession>A0A2T0LMS2</accession>
<gene>
    <name evidence="1" type="ORF">B0I32_15113</name>
</gene>
<comment type="caution">
    <text evidence="1">The sequence shown here is derived from an EMBL/GenBank/DDBJ whole genome shotgun (WGS) entry which is preliminary data.</text>
</comment>
<dbReference type="AlphaFoldDB" id="A0A2T0LMS2"/>
<name>A0A2T0LMS2_9ACTN</name>
<protein>
    <submittedName>
        <fullName evidence="1">Uncharacterized protein</fullName>
    </submittedName>
</protein>
<sequence length="53" mass="5977">MSADEQAFVLARSWPHLRLGDTDDYTTNEAVAAIARITMSWSPTSRDHPLSMR</sequence>
<reference evidence="1 2" key="1">
    <citation type="submission" date="2018-03" db="EMBL/GenBank/DDBJ databases">
        <title>Genomic Encyclopedia of Type Strains, Phase III (KMG-III): the genomes of soil and plant-associated and newly described type strains.</title>
        <authorList>
            <person name="Whitman W."/>
        </authorList>
    </citation>
    <scope>NUCLEOTIDE SEQUENCE [LARGE SCALE GENOMIC DNA]</scope>
    <source>
        <strain evidence="1 2">CGMCC 4.7104</strain>
    </source>
</reference>
<organism evidence="1 2">
    <name type="scientific">Nonomuraea fuscirosea</name>
    <dbReference type="NCBI Taxonomy" id="1291556"/>
    <lineage>
        <taxon>Bacteria</taxon>
        <taxon>Bacillati</taxon>
        <taxon>Actinomycetota</taxon>
        <taxon>Actinomycetes</taxon>
        <taxon>Streptosporangiales</taxon>
        <taxon>Streptosporangiaceae</taxon>
        <taxon>Nonomuraea</taxon>
    </lineage>
</organism>
<proteinExistence type="predicted"/>
<evidence type="ECO:0000313" key="1">
    <source>
        <dbReference type="EMBL" id="PRX44426.1"/>
    </source>
</evidence>